<protein>
    <submittedName>
        <fullName evidence="3">Universal stress protein family protein</fullName>
    </submittedName>
</protein>
<accession>A0A0D6JUX4</accession>
<dbReference type="CDD" id="cd00293">
    <property type="entry name" value="USP-like"/>
    <property type="match status" value="1"/>
</dbReference>
<proteinExistence type="inferred from homology"/>
<dbReference type="InterPro" id="IPR014729">
    <property type="entry name" value="Rossmann-like_a/b/a_fold"/>
</dbReference>
<comment type="similarity">
    <text evidence="1">Belongs to the universal stress protein A family.</text>
</comment>
<dbReference type="PANTHER" id="PTHR46268:SF6">
    <property type="entry name" value="UNIVERSAL STRESS PROTEIN UP12"/>
    <property type="match status" value="1"/>
</dbReference>
<feature type="domain" description="UspA" evidence="2">
    <location>
        <begin position="2"/>
        <end position="140"/>
    </location>
</feature>
<evidence type="ECO:0000313" key="4">
    <source>
        <dbReference type="Proteomes" id="UP000198902"/>
    </source>
</evidence>
<evidence type="ECO:0000313" key="3">
    <source>
        <dbReference type="EMBL" id="CQR52522.1"/>
    </source>
</evidence>
<evidence type="ECO:0000259" key="2">
    <source>
        <dbReference type="Pfam" id="PF00582"/>
    </source>
</evidence>
<dbReference type="PANTHER" id="PTHR46268">
    <property type="entry name" value="STRESS RESPONSE PROTEIN NHAX"/>
    <property type="match status" value="1"/>
</dbReference>
<keyword evidence="4" id="KW-1185">Reference proteome</keyword>
<dbReference type="Proteomes" id="UP000198902">
    <property type="component" value="Unassembled WGS sequence"/>
</dbReference>
<name>A0A0D6JUX4_9EURY</name>
<dbReference type="RefSeq" id="WP_042662607.1">
    <property type="nucleotide sequence ID" value="NZ_CABLRR010000004.1"/>
</dbReference>
<evidence type="ECO:0000256" key="1">
    <source>
        <dbReference type="ARBA" id="ARBA00008791"/>
    </source>
</evidence>
<dbReference type="OrthoDB" id="307404at2157"/>
<gene>
    <name evidence="3" type="ORF">BN996_03181</name>
</gene>
<dbReference type="InterPro" id="IPR006016">
    <property type="entry name" value="UspA"/>
</dbReference>
<dbReference type="AlphaFoldDB" id="A0A0D6JUX4"/>
<dbReference type="Pfam" id="PF00582">
    <property type="entry name" value="Usp"/>
    <property type="match status" value="1"/>
</dbReference>
<dbReference type="SUPFAM" id="SSF52402">
    <property type="entry name" value="Adenine nucleotide alpha hydrolases-like"/>
    <property type="match status" value="1"/>
</dbReference>
<organism evidence="3 4">
    <name type="scientific">Haloferax massiliensis</name>
    <dbReference type="NCBI Taxonomy" id="1476858"/>
    <lineage>
        <taxon>Archaea</taxon>
        <taxon>Methanobacteriati</taxon>
        <taxon>Methanobacteriota</taxon>
        <taxon>Stenosarchaea group</taxon>
        <taxon>Halobacteria</taxon>
        <taxon>Halobacteriales</taxon>
        <taxon>Haloferacaceae</taxon>
        <taxon>Haloferax</taxon>
    </lineage>
</organism>
<reference evidence="4" key="1">
    <citation type="submission" date="2015-03" db="EMBL/GenBank/DDBJ databases">
        <authorList>
            <person name="Urmite Genomes"/>
        </authorList>
    </citation>
    <scope>NUCLEOTIDE SEQUENCE [LARGE SCALE GENOMIC DNA]</scope>
    <source>
        <strain evidence="4">Arc-Hr</strain>
    </source>
</reference>
<dbReference type="EMBL" id="CSTE01000004">
    <property type="protein sequence ID" value="CQR52522.1"/>
    <property type="molecule type" value="Genomic_DNA"/>
</dbReference>
<dbReference type="Gene3D" id="3.40.50.620">
    <property type="entry name" value="HUPs"/>
    <property type="match status" value="1"/>
</dbReference>
<sequence length="148" mass="16345">MERVLAVVDPSETSKKVVREAGSVAEQMDAEMVLIHVTTEDEYKARRGTMETLLSASRSYTHDDAREGATKFARDLGREVLADFEVEYRAVGSLGDKAAEVLDTAVENECDHIFLSGRQRSPAGKAIFGDTTQRVILEFDGFVTVTTR</sequence>